<name>A0ABN9UCP3_9DINO</name>
<feature type="compositionally biased region" description="Polar residues" evidence="1">
    <location>
        <begin position="33"/>
        <end position="59"/>
    </location>
</feature>
<evidence type="ECO:0000313" key="3">
    <source>
        <dbReference type="Proteomes" id="UP001189429"/>
    </source>
</evidence>
<feature type="region of interest" description="Disordered" evidence="1">
    <location>
        <begin position="26"/>
        <end position="67"/>
    </location>
</feature>
<organism evidence="2 3">
    <name type="scientific">Prorocentrum cordatum</name>
    <dbReference type="NCBI Taxonomy" id="2364126"/>
    <lineage>
        <taxon>Eukaryota</taxon>
        <taxon>Sar</taxon>
        <taxon>Alveolata</taxon>
        <taxon>Dinophyceae</taxon>
        <taxon>Prorocentrales</taxon>
        <taxon>Prorocentraceae</taxon>
        <taxon>Prorocentrum</taxon>
    </lineage>
</organism>
<gene>
    <name evidence="2" type="ORF">PCOR1329_LOCUS46819</name>
</gene>
<protein>
    <submittedName>
        <fullName evidence="2">Uncharacterized protein</fullName>
    </submittedName>
</protein>
<feature type="non-terminal residue" evidence="2">
    <location>
        <position position="67"/>
    </location>
</feature>
<accession>A0ABN9UCP3</accession>
<keyword evidence="3" id="KW-1185">Reference proteome</keyword>
<evidence type="ECO:0000256" key="1">
    <source>
        <dbReference type="SAM" id="MobiDB-lite"/>
    </source>
</evidence>
<evidence type="ECO:0000313" key="2">
    <source>
        <dbReference type="EMBL" id="CAK0856425.1"/>
    </source>
</evidence>
<sequence>MSVMTHMHVKNTFLDCKSPWMEAVELRPRPSSDPMTSTSGTNTDATGESSVHASAYVSTHDSHKDSA</sequence>
<proteinExistence type="predicted"/>
<dbReference type="Proteomes" id="UP001189429">
    <property type="component" value="Unassembled WGS sequence"/>
</dbReference>
<comment type="caution">
    <text evidence="2">The sequence shown here is derived from an EMBL/GenBank/DDBJ whole genome shotgun (WGS) entry which is preliminary data.</text>
</comment>
<reference evidence="2" key="1">
    <citation type="submission" date="2023-10" db="EMBL/GenBank/DDBJ databases">
        <authorList>
            <person name="Chen Y."/>
            <person name="Shah S."/>
            <person name="Dougan E. K."/>
            <person name="Thang M."/>
            <person name="Chan C."/>
        </authorList>
    </citation>
    <scope>NUCLEOTIDE SEQUENCE [LARGE SCALE GENOMIC DNA]</scope>
</reference>
<dbReference type="EMBL" id="CAUYUJ010015633">
    <property type="protein sequence ID" value="CAK0856425.1"/>
    <property type="molecule type" value="Genomic_DNA"/>
</dbReference>